<dbReference type="InterPro" id="IPR050469">
    <property type="entry name" value="Diguanylate_Cyclase"/>
</dbReference>
<dbReference type="SUPFAM" id="SSF55073">
    <property type="entry name" value="Nucleotide cyclase"/>
    <property type="match status" value="1"/>
</dbReference>
<dbReference type="SMART" id="SM00267">
    <property type="entry name" value="GGDEF"/>
    <property type="match status" value="1"/>
</dbReference>
<accession>A0A542ZM82</accession>
<dbReference type="PROSITE" id="PS50110">
    <property type="entry name" value="RESPONSE_REGULATORY"/>
    <property type="match status" value="2"/>
</dbReference>
<dbReference type="PROSITE" id="PS50887">
    <property type="entry name" value="GGDEF"/>
    <property type="match status" value="1"/>
</dbReference>
<dbReference type="InterPro" id="IPR036641">
    <property type="entry name" value="HPT_dom_sf"/>
</dbReference>
<reference evidence="7 8" key="1">
    <citation type="submission" date="2019-06" db="EMBL/GenBank/DDBJ databases">
        <title>Sequencing the genomes of 1000 actinobacteria strains.</title>
        <authorList>
            <person name="Klenk H.-P."/>
        </authorList>
    </citation>
    <scope>NUCLEOTIDE SEQUENCE [LARGE SCALE GENOMIC DNA]</scope>
    <source>
        <strain evidence="7 8">DSM 18082</strain>
    </source>
</reference>
<evidence type="ECO:0000259" key="4">
    <source>
        <dbReference type="PROSITE" id="PS50110"/>
    </source>
</evidence>
<feature type="coiled-coil region" evidence="3">
    <location>
        <begin position="20"/>
        <end position="54"/>
    </location>
</feature>
<dbReference type="Pfam" id="PF00072">
    <property type="entry name" value="Response_reg"/>
    <property type="match status" value="1"/>
</dbReference>
<dbReference type="Gene3D" id="1.20.120.160">
    <property type="entry name" value="HPT domain"/>
    <property type="match status" value="1"/>
</dbReference>
<dbReference type="Gene3D" id="3.30.70.270">
    <property type="match status" value="1"/>
</dbReference>
<feature type="domain" description="HPt" evidence="6">
    <location>
        <begin position="22"/>
        <end position="123"/>
    </location>
</feature>
<dbReference type="InterPro" id="IPR011006">
    <property type="entry name" value="CheY-like_superfamily"/>
</dbReference>
<sequence>MTHSGRSASGEAVLEREMIQQLWERSRERLLAQVDRLEEALHAVVERNLDAEAQRAAERTAHQIAGAAGTFGFPRATEIAREFERMFAGPAEELPSRALTAARHLANLRRELEEPASSPGPAAPTRASGRLLVAHGDPAQAQAIAREAEGRGLRCRVATDVTSARNAVRQGRLDVVLVDAEVTGEDALGLLADVASLLPEARALVLAPEPQSRDAEEVRAAGAGGLVARSLPPAQVVDVVVDTVRRQQLSRHRVLAVDDDPVILDVLTHLFDHAGLPVTTVGDPLQFWDAIEETAPDLVLLDLDMPSVTGFELCRRLRADPRFESTPVIVLTSSHQQAAVEEVFAAGADDYVTKPVDPAELLARVSGRLERLRQQRLLAETDPLTGLANRRTFIRELARLRTDAVRSGEPLSVVLLDLDDFEEINQRHGHTVGDEVLERLAALLRRSFRADDLIARWGGQVIAVALYGLGREDAAGRVVRTLERCRANPFTGTDGRSVPVTFSAGVAQFGPDGEDLASVYRNAEAALRDAQARGRDRVVP</sequence>
<gene>
    <name evidence="7" type="ORF">FB474_2798</name>
</gene>
<feature type="domain" description="Response regulatory" evidence="4">
    <location>
        <begin position="130"/>
        <end position="244"/>
    </location>
</feature>
<dbReference type="SUPFAM" id="SSF52172">
    <property type="entry name" value="CheY-like"/>
    <property type="match status" value="2"/>
</dbReference>
<dbReference type="SUPFAM" id="SSF47226">
    <property type="entry name" value="Histidine-containing phosphotransfer domain, HPT domain"/>
    <property type="match status" value="1"/>
</dbReference>
<dbReference type="PROSITE" id="PS50894">
    <property type="entry name" value="HPT"/>
    <property type="match status" value="1"/>
</dbReference>
<evidence type="ECO:0000256" key="3">
    <source>
        <dbReference type="SAM" id="Coils"/>
    </source>
</evidence>
<dbReference type="InterPro" id="IPR001789">
    <property type="entry name" value="Sig_transdc_resp-reg_receiver"/>
</dbReference>
<dbReference type="InterPro" id="IPR000160">
    <property type="entry name" value="GGDEF_dom"/>
</dbReference>
<dbReference type="NCBIfam" id="TIGR00254">
    <property type="entry name" value="GGDEF"/>
    <property type="match status" value="1"/>
</dbReference>
<dbReference type="PANTHER" id="PTHR45138">
    <property type="entry name" value="REGULATORY COMPONENTS OF SENSORY TRANSDUCTION SYSTEM"/>
    <property type="match status" value="1"/>
</dbReference>
<evidence type="ECO:0000313" key="8">
    <source>
        <dbReference type="Proteomes" id="UP000319514"/>
    </source>
</evidence>
<evidence type="ECO:0000256" key="2">
    <source>
        <dbReference type="PROSITE-ProRule" id="PRU00169"/>
    </source>
</evidence>
<feature type="domain" description="Response regulatory" evidence="4">
    <location>
        <begin position="253"/>
        <end position="369"/>
    </location>
</feature>
<organism evidence="7 8">
    <name type="scientific">Oryzihumus leptocrescens</name>
    <dbReference type="NCBI Taxonomy" id="297536"/>
    <lineage>
        <taxon>Bacteria</taxon>
        <taxon>Bacillati</taxon>
        <taxon>Actinomycetota</taxon>
        <taxon>Actinomycetes</taxon>
        <taxon>Micrococcales</taxon>
        <taxon>Intrasporangiaceae</taxon>
        <taxon>Oryzihumus</taxon>
    </lineage>
</organism>
<dbReference type="InterPro" id="IPR029787">
    <property type="entry name" value="Nucleotide_cyclase"/>
</dbReference>
<feature type="modified residue" description="4-aspartylphosphate" evidence="2">
    <location>
        <position position="302"/>
    </location>
</feature>
<evidence type="ECO:0000259" key="6">
    <source>
        <dbReference type="PROSITE" id="PS50894"/>
    </source>
</evidence>
<feature type="domain" description="GGDEF" evidence="5">
    <location>
        <begin position="409"/>
        <end position="540"/>
    </location>
</feature>
<feature type="modified residue" description="Phosphohistidine" evidence="1">
    <location>
        <position position="62"/>
    </location>
</feature>
<dbReference type="InterPro" id="IPR043128">
    <property type="entry name" value="Rev_trsase/Diguanyl_cyclase"/>
</dbReference>
<dbReference type="CDD" id="cd01949">
    <property type="entry name" value="GGDEF"/>
    <property type="match status" value="1"/>
</dbReference>
<dbReference type="GO" id="GO:0052621">
    <property type="term" value="F:diguanylate cyclase activity"/>
    <property type="evidence" value="ECO:0007669"/>
    <property type="project" value="TreeGrafter"/>
</dbReference>
<dbReference type="CDD" id="cd00088">
    <property type="entry name" value="HPT"/>
    <property type="match status" value="1"/>
</dbReference>
<keyword evidence="2" id="KW-0597">Phosphoprotein</keyword>
<protein>
    <submittedName>
        <fullName evidence="7">Diguanylate cyclase (GGDEF)-like protein</fullName>
    </submittedName>
</protein>
<proteinExistence type="predicted"/>
<dbReference type="PANTHER" id="PTHR45138:SF9">
    <property type="entry name" value="DIGUANYLATE CYCLASE DGCM-RELATED"/>
    <property type="match status" value="1"/>
</dbReference>
<evidence type="ECO:0000259" key="5">
    <source>
        <dbReference type="PROSITE" id="PS50887"/>
    </source>
</evidence>
<feature type="modified residue" description="4-aspartylphosphate" evidence="2">
    <location>
        <position position="179"/>
    </location>
</feature>
<dbReference type="Pfam" id="PF00990">
    <property type="entry name" value="GGDEF"/>
    <property type="match status" value="1"/>
</dbReference>
<dbReference type="SMART" id="SM00448">
    <property type="entry name" value="REC"/>
    <property type="match status" value="2"/>
</dbReference>
<dbReference type="OrthoDB" id="23692at2"/>
<dbReference type="Proteomes" id="UP000319514">
    <property type="component" value="Unassembled WGS sequence"/>
</dbReference>
<dbReference type="EMBL" id="VFOQ01000001">
    <property type="protein sequence ID" value="TQL61389.1"/>
    <property type="molecule type" value="Genomic_DNA"/>
</dbReference>
<comment type="caution">
    <text evidence="7">The sequence shown here is derived from an EMBL/GenBank/DDBJ whole genome shotgun (WGS) entry which is preliminary data.</text>
</comment>
<dbReference type="AlphaFoldDB" id="A0A542ZM82"/>
<name>A0A542ZM82_9MICO</name>
<keyword evidence="3" id="KW-0175">Coiled coil</keyword>
<keyword evidence="8" id="KW-1185">Reference proteome</keyword>
<evidence type="ECO:0000256" key="1">
    <source>
        <dbReference type="PROSITE-ProRule" id="PRU00110"/>
    </source>
</evidence>
<dbReference type="Gene3D" id="3.40.50.2300">
    <property type="match status" value="2"/>
</dbReference>
<dbReference type="GO" id="GO:0005886">
    <property type="term" value="C:plasma membrane"/>
    <property type="evidence" value="ECO:0007669"/>
    <property type="project" value="TreeGrafter"/>
</dbReference>
<dbReference type="GO" id="GO:0043709">
    <property type="term" value="P:cell adhesion involved in single-species biofilm formation"/>
    <property type="evidence" value="ECO:0007669"/>
    <property type="project" value="TreeGrafter"/>
</dbReference>
<evidence type="ECO:0000313" key="7">
    <source>
        <dbReference type="EMBL" id="TQL61389.1"/>
    </source>
</evidence>
<dbReference type="GO" id="GO:1902201">
    <property type="term" value="P:negative regulation of bacterial-type flagellum-dependent cell motility"/>
    <property type="evidence" value="ECO:0007669"/>
    <property type="project" value="TreeGrafter"/>
</dbReference>
<dbReference type="Pfam" id="PF01627">
    <property type="entry name" value="Hpt"/>
    <property type="match status" value="1"/>
</dbReference>
<dbReference type="GO" id="GO:0000160">
    <property type="term" value="P:phosphorelay signal transduction system"/>
    <property type="evidence" value="ECO:0007669"/>
    <property type="project" value="InterPro"/>
</dbReference>
<dbReference type="InterPro" id="IPR008207">
    <property type="entry name" value="Sig_transdc_His_kin_Hpt_dom"/>
</dbReference>